<dbReference type="PANTHER" id="PTHR10000:SF50">
    <property type="entry name" value="STRESS RESPONSE PROTEIN YHAX"/>
    <property type="match status" value="1"/>
</dbReference>
<dbReference type="AlphaFoldDB" id="A0A429X8B1"/>
<evidence type="ECO:0000313" key="3">
    <source>
        <dbReference type="Proteomes" id="UP000287296"/>
    </source>
</evidence>
<comment type="caution">
    <text evidence="2">The sequence shown here is derived from an EMBL/GenBank/DDBJ whole genome shotgun (WGS) entry which is preliminary data.</text>
</comment>
<evidence type="ECO:0000313" key="4">
    <source>
        <dbReference type="Proteomes" id="UP000680670"/>
    </source>
</evidence>
<reference evidence="1 4" key="2">
    <citation type="submission" date="2021-03" db="EMBL/GenBank/DDBJ databases">
        <title>Antimicrobial resistance genes in bacteria isolated from Japanese honey, and their potential for conferring macrolide and lincosamide resistance in the American foulbrood pathogen Paenibacillus larvae.</title>
        <authorList>
            <person name="Okamoto M."/>
            <person name="Kumagai M."/>
            <person name="Kanamori H."/>
            <person name="Takamatsu D."/>
        </authorList>
    </citation>
    <scope>NUCLEOTIDE SEQUENCE [LARGE SCALE GENOMIC DNA]</scope>
    <source>
        <strain evidence="1 4">J6TS1</strain>
    </source>
</reference>
<dbReference type="Pfam" id="PF08282">
    <property type="entry name" value="Hydrolase_3"/>
    <property type="match status" value="1"/>
</dbReference>
<dbReference type="Gene3D" id="3.30.1240.10">
    <property type="match status" value="1"/>
</dbReference>
<protein>
    <submittedName>
        <fullName evidence="2">HAD family phosphatase</fullName>
    </submittedName>
    <submittedName>
        <fullName evidence="1">Haloacid dehalogenase</fullName>
    </submittedName>
</protein>
<keyword evidence="4" id="KW-1185">Reference proteome</keyword>
<dbReference type="Proteomes" id="UP000287296">
    <property type="component" value="Unassembled WGS sequence"/>
</dbReference>
<dbReference type="InterPro" id="IPR023214">
    <property type="entry name" value="HAD_sf"/>
</dbReference>
<sequence>MTYKMLVLNIDGTLLQDNGRIHKQTREAIEFALQKGIHIVLATTRNFPAAKRTAKSLKIKDYIIAHQGAFIAKNISKPIYVQRIHEQIASEITAFLESFSCQIRLVHEKFLIGNKVKLPNNMMAKVVFQSANRFVYQERYVDSISEKLVDQSVSPPNFEVVFFDENEMTDAMTAIKKMYSEVVCIPIDPLKMAIVPAGVSKLEAVRFVCSQYGISKHEVVSIGAGVDDLSLMQWSGLGVAMGNAPKEVHDAADWITRTNNDNGVAYMVKEHFRKQYRLGFLNNLKKSDLPEDGYDNPFLISSEKNKFE</sequence>
<dbReference type="OrthoDB" id="9790031at2"/>
<dbReference type="Gene3D" id="3.40.50.1000">
    <property type="entry name" value="HAD superfamily/HAD-like"/>
    <property type="match status" value="1"/>
</dbReference>
<dbReference type="GO" id="GO:0000287">
    <property type="term" value="F:magnesium ion binding"/>
    <property type="evidence" value="ECO:0007669"/>
    <property type="project" value="TreeGrafter"/>
</dbReference>
<dbReference type="GO" id="GO:0016791">
    <property type="term" value="F:phosphatase activity"/>
    <property type="evidence" value="ECO:0007669"/>
    <property type="project" value="TreeGrafter"/>
</dbReference>
<dbReference type="SUPFAM" id="SSF56784">
    <property type="entry name" value="HAD-like"/>
    <property type="match status" value="1"/>
</dbReference>
<dbReference type="RefSeq" id="WP_120116319.1">
    <property type="nucleotide sequence ID" value="NZ_BORI01000020.1"/>
</dbReference>
<dbReference type="NCBIfam" id="TIGR00099">
    <property type="entry name" value="Cof-subfamily"/>
    <property type="match status" value="1"/>
</dbReference>
<name>A0A429X8B1_SIMTE</name>
<organism evidence="2 3">
    <name type="scientific">Siminovitchia terrae</name>
    <name type="common">Bacillus terrae</name>
    <dbReference type="NCBI Taxonomy" id="1914933"/>
    <lineage>
        <taxon>Bacteria</taxon>
        <taxon>Bacillati</taxon>
        <taxon>Bacillota</taxon>
        <taxon>Bacilli</taxon>
        <taxon>Bacillales</taxon>
        <taxon>Bacillaceae</taxon>
        <taxon>Siminovitchia</taxon>
    </lineage>
</organism>
<dbReference type="InterPro" id="IPR036412">
    <property type="entry name" value="HAD-like_sf"/>
</dbReference>
<evidence type="ECO:0000313" key="1">
    <source>
        <dbReference type="EMBL" id="GIN98456.1"/>
    </source>
</evidence>
<dbReference type="EMBL" id="BORJ01000014">
    <property type="protein sequence ID" value="GIN98456.1"/>
    <property type="molecule type" value="Genomic_DNA"/>
</dbReference>
<reference evidence="2 3" key="1">
    <citation type="submission" date="2018-12" db="EMBL/GenBank/DDBJ databases">
        <authorList>
            <person name="Sun L."/>
            <person name="Chen Z."/>
        </authorList>
    </citation>
    <scope>NUCLEOTIDE SEQUENCE [LARGE SCALE GENOMIC DNA]</scope>
    <source>
        <strain evidence="2 3">LMG 29736</strain>
    </source>
</reference>
<gene>
    <name evidence="2" type="ORF">D5F11_010705</name>
    <name evidence="1" type="ORF">J6TS1_43260</name>
</gene>
<dbReference type="GO" id="GO:0005829">
    <property type="term" value="C:cytosol"/>
    <property type="evidence" value="ECO:0007669"/>
    <property type="project" value="TreeGrafter"/>
</dbReference>
<dbReference type="EMBL" id="QYTW02000009">
    <property type="protein sequence ID" value="RST59570.1"/>
    <property type="molecule type" value="Genomic_DNA"/>
</dbReference>
<dbReference type="PANTHER" id="PTHR10000">
    <property type="entry name" value="PHOSPHOSERINE PHOSPHATASE"/>
    <property type="match status" value="1"/>
</dbReference>
<accession>A0A429X8B1</accession>
<dbReference type="Proteomes" id="UP000680670">
    <property type="component" value="Unassembled WGS sequence"/>
</dbReference>
<dbReference type="CDD" id="cd07516">
    <property type="entry name" value="HAD_Pase"/>
    <property type="match status" value="1"/>
</dbReference>
<dbReference type="InterPro" id="IPR006379">
    <property type="entry name" value="HAD-SF_hydro_IIB"/>
</dbReference>
<dbReference type="NCBIfam" id="TIGR01484">
    <property type="entry name" value="HAD-SF-IIB"/>
    <property type="match status" value="1"/>
</dbReference>
<proteinExistence type="predicted"/>
<evidence type="ECO:0000313" key="2">
    <source>
        <dbReference type="EMBL" id="RST59570.1"/>
    </source>
</evidence>
<dbReference type="InterPro" id="IPR000150">
    <property type="entry name" value="Cof"/>
</dbReference>